<evidence type="ECO:0000256" key="12">
    <source>
        <dbReference type="ARBA" id="ARBA00023012"/>
    </source>
</evidence>
<dbReference type="InterPro" id="IPR004358">
    <property type="entry name" value="Sig_transdc_His_kin-like_C"/>
</dbReference>
<keyword evidence="4 14" id="KW-0997">Cell inner membrane</keyword>
<dbReference type="InterPro" id="IPR003661">
    <property type="entry name" value="HisK_dim/P_dom"/>
</dbReference>
<feature type="transmembrane region" description="Helical" evidence="14">
    <location>
        <begin position="167"/>
        <end position="186"/>
    </location>
</feature>
<dbReference type="InterPro" id="IPR036097">
    <property type="entry name" value="HisK_dim/P_sf"/>
</dbReference>
<dbReference type="SUPFAM" id="SSF55874">
    <property type="entry name" value="ATPase domain of HSP90 chaperone/DNA topoisomerase II/histidine kinase"/>
    <property type="match status" value="1"/>
</dbReference>
<feature type="domain" description="Histidine kinase" evidence="15">
    <location>
        <begin position="248"/>
        <end position="460"/>
    </location>
</feature>
<dbReference type="EMBL" id="HG322950">
    <property type="protein sequence ID" value="CDF81611.1"/>
    <property type="molecule type" value="Genomic_DNA"/>
</dbReference>
<evidence type="ECO:0000256" key="6">
    <source>
        <dbReference type="ARBA" id="ARBA00022679"/>
    </source>
</evidence>
<dbReference type="KEGG" id="pkc:PKB_0232"/>
<keyword evidence="13 14" id="KW-0472">Membrane</keyword>
<keyword evidence="3 14" id="KW-1003">Cell membrane</keyword>
<dbReference type="PRINTS" id="PR00344">
    <property type="entry name" value="BCTRLSENSOR"/>
</dbReference>
<dbReference type="FunFam" id="3.30.565.10:FF:000006">
    <property type="entry name" value="Sensor histidine kinase WalK"/>
    <property type="match status" value="1"/>
</dbReference>
<dbReference type="Gene3D" id="6.10.340.10">
    <property type="match status" value="1"/>
</dbReference>
<dbReference type="HOGENOM" id="CLU_000445_89_6_6"/>
<gene>
    <name evidence="17" type="ORF">PKB_0232</name>
</gene>
<evidence type="ECO:0000256" key="1">
    <source>
        <dbReference type="ARBA" id="ARBA00000085"/>
    </source>
</evidence>
<dbReference type="Gene3D" id="3.30.565.10">
    <property type="entry name" value="Histidine kinase-like ATPase, C-terminal domain"/>
    <property type="match status" value="1"/>
</dbReference>
<dbReference type="CDD" id="cd00082">
    <property type="entry name" value="HisKA"/>
    <property type="match status" value="1"/>
</dbReference>
<dbReference type="SMART" id="SM00388">
    <property type="entry name" value="HisKA"/>
    <property type="match status" value="1"/>
</dbReference>
<comment type="catalytic activity">
    <reaction evidence="1 14">
        <text>ATP + protein L-histidine = ADP + protein N-phospho-L-histidine.</text>
        <dbReference type="EC" id="2.7.13.3"/>
    </reaction>
</comment>
<dbReference type="PATRIC" id="fig|1301098.3.peg.239"/>
<evidence type="ECO:0000256" key="4">
    <source>
        <dbReference type="ARBA" id="ARBA00022519"/>
    </source>
</evidence>
<dbReference type="GO" id="GO:0005886">
    <property type="term" value="C:plasma membrane"/>
    <property type="evidence" value="ECO:0007669"/>
    <property type="project" value="UniProtKB-SubCell"/>
</dbReference>
<dbReference type="Pfam" id="PF00672">
    <property type="entry name" value="HAMP"/>
    <property type="match status" value="1"/>
</dbReference>
<evidence type="ECO:0000256" key="5">
    <source>
        <dbReference type="ARBA" id="ARBA00022553"/>
    </source>
</evidence>
<dbReference type="Pfam" id="PF00512">
    <property type="entry name" value="HisKA"/>
    <property type="match status" value="1"/>
</dbReference>
<evidence type="ECO:0000313" key="18">
    <source>
        <dbReference type="Proteomes" id="UP000025241"/>
    </source>
</evidence>
<dbReference type="PANTHER" id="PTHR45436:SF3">
    <property type="entry name" value="SENSOR HISTIDINE KINASE HPRS"/>
    <property type="match status" value="1"/>
</dbReference>
<feature type="domain" description="HAMP" evidence="16">
    <location>
        <begin position="187"/>
        <end position="240"/>
    </location>
</feature>
<evidence type="ECO:0000259" key="15">
    <source>
        <dbReference type="PROSITE" id="PS50109"/>
    </source>
</evidence>
<evidence type="ECO:0000313" key="17">
    <source>
        <dbReference type="EMBL" id="CDF81611.1"/>
    </source>
</evidence>
<evidence type="ECO:0000256" key="9">
    <source>
        <dbReference type="ARBA" id="ARBA00022777"/>
    </source>
</evidence>
<dbReference type="NCBIfam" id="TIGR01386">
    <property type="entry name" value="cztS_silS_copS"/>
    <property type="match status" value="1"/>
</dbReference>
<dbReference type="SMART" id="SM00304">
    <property type="entry name" value="HAMP"/>
    <property type="match status" value="1"/>
</dbReference>
<dbReference type="SUPFAM" id="SSF47384">
    <property type="entry name" value="Homodimeric domain of signal transducing histidine kinase"/>
    <property type="match status" value="1"/>
</dbReference>
<evidence type="ECO:0000256" key="10">
    <source>
        <dbReference type="ARBA" id="ARBA00022840"/>
    </source>
</evidence>
<dbReference type="Gene3D" id="1.10.287.130">
    <property type="match status" value="1"/>
</dbReference>
<sequence length="460" mass="50347">MKPASLSSRLGLSMALLCAGLVVVLALLAYAALDHELQRRARDELADKLQQVRHGLAASADSRSLMGNPHELLDLIAGHDDFALTLLPVESDGTLLLDTGPAARRGMLERLTVSGALDFHSWSAADGKRLLTASSIARLGDSTPVRVLLTQERSADDALLGAFRDSVLAGVPFLLLIVGLGGWHAVQRGLSPLRRFRRIALRTSTEDLSHRIPLERLPRELSEVARALNVMLHRLDDGVQQLTQFSDDLAHELRSPISNLLGKAQVTLARSRSVEEYEAVLVSGVEELQRLSRIVTDMLFLAQVSQAQVPFEPLCLGEEARRVSEVFLFAAEEKRLEIRLRGEADILGNRLMVQRAFSNLLSNAIRHTPEGQRIDVEIRRGEKGVCLSVSNPGTGIAERHLARLFERFYRANEHGTRSEGGTGLGLAIVRSIMSLHGGAVTVDSRPQGPTRFELVFPGPV</sequence>
<dbReference type="AlphaFoldDB" id="A0A024H9Z2"/>
<dbReference type="RefSeq" id="WP_043248301.1">
    <property type="nucleotide sequence ID" value="NZ_HG322950.1"/>
</dbReference>
<protein>
    <recommendedName>
        <fullName evidence="14">Sensor protein</fullName>
        <ecNumber evidence="14">2.7.13.3</ecNumber>
    </recommendedName>
</protein>
<dbReference type="EC" id="2.7.13.3" evidence="14"/>
<dbReference type="InterPro" id="IPR036890">
    <property type="entry name" value="HATPase_C_sf"/>
</dbReference>
<evidence type="ECO:0000256" key="2">
    <source>
        <dbReference type="ARBA" id="ARBA00004533"/>
    </source>
</evidence>
<keyword evidence="10 14" id="KW-0067">ATP-binding</keyword>
<keyword evidence="6 14" id="KW-0808">Transferase</keyword>
<dbReference type="GO" id="GO:0005524">
    <property type="term" value="F:ATP binding"/>
    <property type="evidence" value="ECO:0007669"/>
    <property type="project" value="UniProtKB-KW"/>
</dbReference>
<reference evidence="17 18" key="1">
    <citation type="submission" date="2013-03" db="EMBL/GenBank/DDBJ databases">
        <authorList>
            <person name="Linke B."/>
        </authorList>
    </citation>
    <scope>NUCLEOTIDE SEQUENCE [LARGE SCALE GENOMIC DNA]</scope>
    <source>
        <strain evidence="17 18">B13</strain>
    </source>
</reference>
<comment type="subcellular location">
    <subcellularLocation>
        <location evidence="2 14">Cell inner membrane</location>
    </subcellularLocation>
</comment>
<dbReference type="InterPro" id="IPR003660">
    <property type="entry name" value="HAMP_dom"/>
</dbReference>
<keyword evidence="7 14" id="KW-0812">Transmembrane</keyword>
<evidence type="ECO:0000259" key="16">
    <source>
        <dbReference type="PROSITE" id="PS50885"/>
    </source>
</evidence>
<evidence type="ECO:0000256" key="11">
    <source>
        <dbReference type="ARBA" id="ARBA00022989"/>
    </source>
</evidence>
<dbReference type="InterPro" id="IPR003594">
    <property type="entry name" value="HATPase_dom"/>
</dbReference>
<comment type="function">
    <text evidence="14">Member of a two-component regulatory system.</text>
</comment>
<dbReference type="eggNOG" id="COG5002">
    <property type="taxonomic scope" value="Bacteria"/>
</dbReference>
<keyword evidence="9 14" id="KW-0418">Kinase</keyword>
<dbReference type="InterPro" id="IPR005467">
    <property type="entry name" value="His_kinase_dom"/>
</dbReference>
<dbReference type="CDD" id="cd06225">
    <property type="entry name" value="HAMP"/>
    <property type="match status" value="1"/>
</dbReference>
<evidence type="ECO:0000256" key="7">
    <source>
        <dbReference type="ARBA" id="ARBA00022692"/>
    </source>
</evidence>
<evidence type="ECO:0000256" key="3">
    <source>
        <dbReference type="ARBA" id="ARBA00022475"/>
    </source>
</evidence>
<keyword evidence="12 14" id="KW-0902">Two-component regulatory system</keyword>
<reference evidence="17 18" key="2">
    <citation type="submission" date="2014-05" db="EMBL/GenBank/DDBJ databases">
        <title>Genome sequence of the 3-chlorobenzoate degrading bacterium Pseudomonas knackmussii B13 shows multiple evidence for horizontal gene transfer.</title>
        <authorList>
            <person name="Miyazaki R."/>
            <person name="Bertelli C."/>
            <person name="Falquet L."/>
            <person name="Robinson-Rechavi M."/>
            <person name="Gharib W."/>
            <person name="Roy S."/>
            <person name="Van der Meer J.R."/>
        </authorList>
    </citation>
    <scope>NUCLEOTIDE SEQUENCE [LARGE SCALE GENOMIC DNA]</scope>
    <source>
        <strain evidence="17 18">B13</strain>
    </source>
</reference>
<dbReference type="SMART" id="SM00387">
    <property type="entry name" value="HATPase_c"/>
    <property type="match status" value="1"/>
</dbReference>
<evidence type="ECO:0000256" key="13">
    <source>
        <dbReference type="ARBA" id="ARBA00023136"/>
    </source>
</evidence>
<keyword evidence="11 14" id="KW-1133">Transmembrane helix</keyword>
<evidence type="ECO:0000256" key="8">
    <source>
        <dbReference type="ARBA" id="ARBA00022741"/>
    </source>
</evidence>
<evidence type="ECO:0000256" key="14">
    <source>
        <dbReference type="RuleBase" id="RU364088"/>
    </source>
</evidence>
<dbReference type="STRING" id="1301098.PKB_0232"/>
<dbReference type="PROSITE" id="PS50109">
    <property type="entry name" value="HIS_KIN"/>
    <property type="match status" value="1"/>
</dbReference>
<dbReference type="GO" id="GO:0000155">
    <property type="term" value="F:phosphorelay sensor kinase activity"/>
    <property type="evidence" value="ECO:0007669"/>
    <property type="project" value="InterPro"/>
</dbReference>
<dbReference type="PANTHER" id="PTHR45436">
    <property type="entry name" value="SENSOR HISTIDINE KINASE YKOH"/>
    <property type="match status" value="1"/>
</dbReference>
<dbReference type="PROSITE" id="PS50885">
    <property type="entry name" value="HAMP"/>
    <property type="match status" value="1"/>
</dbReference>
<dbReference type="CDD" id="cd00075">
    <property type="entry name" value="HATPase"/>
    <property type="match status" value="1"/>
</dbReference>
<dbReference type="InterPro" id="IPR006290">
    <property type="entry name" value="CztS_silS_copS"/>
</dbReference>
<keyword evidence="18" id="KW-1185">Reference proteome</keyword>
<keyword evidence="8 14" id="KW-0547">Nucleotide-binding</keyword>
<organism evidence="17 18">
    <name type="scientific">Pseudomonas knackmussii (strain DSM 6978 / CCUG 54928 / LMG 23759 / B13)</name>
    <dbReference type="NCBI Taxonomy" id="1301098"/>
    <lineage>
        <taxon>Bacteria</taxon>
        <taxon>Pseudomonadati</taxon>
        <taxon>Pseudomonadota</taxon>
        <taxon>Gammaproteobacteria</taxon>
        <taxon>Pseudomonadales</taxon>
        <taxon>Pseudomonadaceae</taxon>
        <taxon>Pseudomonas</taxon>
    </lineage>
</organism>
<dbReference type="Pfam" id="PF02518">
    <property type="entry name" value="HATPase_c"/>
    <property type="match status" value="1"/>
</dbReference>
<proteinExistence type="predicted"/>
<dbReference type="InterPro" id="IPR050428">
    <property type="entry name" value="TCS_sensor_his_kinase"/>
</dbReference>
<dbReference type="OrthoDB" id="5561773at2"/>
<dbReference type="Proteomes" id="UP000025241">
    <property type="component" value="Chromosome I"/>
</dbReference>
<name>A0A024H9Z2_PSEKB</name>
<accession>A0A024H9Z2</accession>
<keyword evidence="5" id="KW-0597">Phosphoprotein</keyword>